<dbReference type="EMBL" id="CAJVQA010014054">
    <property type="protein sequence ID" value="CAG8728662.1"/>
    <property type="molecule type" value="Genomic_DNA"/>
</dbReference>
<reference evidence="3" key="1">
    <citation type="submission" date="2021-06" db="EMBL/GenBank/DDBJ databases">
        <authorList>
            <person name="Kallberg Y."/>
            <person name="Tangrot J."/>
            <person name="Rosling A."/>
        </authorList>
    </citation>
    <scope>NUCLEOTIDE SEQUENCE</scope>
    <source>
        <strain evidence="3">FL966</strain>
    </source>
</reference>
<evidence type="ECO:0000256" key="1">
    <source>
        <dbReference type="SAM" id="MobiDB-lite"/>
    </source>
</evidence>
<feature type="region of interest" description="Disordered" evidence="1">
    <location>
        <begin position="22"/>
        <end position="61"/>
    </location>
</feature>
<name>A0A9N9ICZ4_9GLOM</name>
<proteinExistence type="predicted"/>
<feature type="domain" description="PiggyBac transposable element-derived protein" evidence="2">
    <location>
        <begin position="89"/>
        <end position="437"/>
    </location>
</feature>
<accession>A0A9N9ICZ4</accession>
<organism evidence="3 4">
    <name type="scientific">Cetraspora pellucida</name>
    <dbReference type="NCBI Taxonomy" id="1433469"/>
    <lineage>
        <taxon>Eukaryota</taxon>
        <taxon>Fungi</taxon>
        <taxon>Fungi incertae sedis</taxon>
        <taxon>Mucoromycota</taxon>
        <taxon>Glomeromycotina</taxon>
        <taxon>Glomeromycetes</taxon>
        <taxon>Diversisporales</taxon>
        <taxon>Gigasporaceae</taxon>
        <taxon>Cetraspora</taxon>
    </lineage>
</organism>
<evidence type="ECO:0000259" key="2">
    <source>
        <dbReference type="Pfam" id="PF13843"/>
    </source>
</evidence>
<dbReference type="OrthoDB" id="2400393at2759"/>
<gene>
    <name evidence="3" type="ORF">CPELLU_LOCUS13342</name>
</gene>
<keyword evidence="4" id="KW-1185">Reference proteome</keyword>
<dbReference type="PANTHER" id="PTHR46599:SF3">
    <property type="entry name" value="PIGGYBAC TRANSPOSABLE ELEMENT-DERIVED PROTEIN 4"/>
    <property type="match status" value="1"/>
</dbReference>
<sequence length="452" mass="52778">MEVYVDDEEEYIPFLTTRRHYLDHPESDNEEEEEKMELSTGGVRTKKRKSSENKRELPLPPSDFEPFVHQRPLHRAFVQLPSHLDASASVIGRQWLDLSHKELIIWIALVIYQGLYRLPSLDQYWNEDEKLPLHHISKQMSLKCFEIIKRFLHISSPAATINNYFEKLEPLLSHIRNVSKQLYVPNSNVSVDEMVIRFSGRSIHIIRIKNKPTPEGFKILSLCESGYTYTFLLTSRVSLNNVTKVYGLSKTGCLVYHLVEQLPYSGFSFNIYMDNYFTSIPLFQYLRQINIGACGTIRKTSSGFPKELKVDKNIKFNWDIRSGIITNSALVVFWQDNGPVTMLTTIHGLVGDEWKVERERQRPRETSTNAVKVRTVFGTESKKKLKIPRVIDDYNNYMNGVDVADQLRSYYSMQQTTRRNWMPLFFWLLDTAIINTYRIIITSGLTKEHKEF</sequence>
<dbReference type="Pfam" id="PF13843">
    <property type="entry name" value="DDE_Tnp_1_7"/>
    <property type="match status" value="1"/>
</dbReference>
<dbReference type="Proteomes" id="UP000789759">
    <property type="component" value="Unassembled WGS sequence"/>
</dbReference>
<feature type="non-terminal residue" evidence="3">
    <location>
        <position position="1"/>
    </location>
</feature>
<comment type="caution">
    <text evidence="3">The sequence shown here is derived from an EMBL/GenBank/DDBJ whole genome shotgun (WGS) entry which is preliminary data.</text>
</comment>
<protein>
    <submittedName>
        <fullName evidence="3">2479_t:CDS:1</fullName>
    </submittedName>
</protein>
<evidence type="ECO:0000313" key="3">
    <source>
        <dbReference type="EMBL" id="CAG8728662.1"/>
    </source>
</evidence>
<dbReference type="AlphaFoldDB" id="A0A9N9ICZ4"/>
<dbReference type="PANTHER" id="PTHR46599">
    <property type="entry name" value="PIGGYBAC TRANSPOSABLE ELEMENT-DERIVED PROTEIN 4"/>
    <property type="match status" value="1"/>
</dbReference>
<evidence type="ECO:0000313" key="4">
    <source>
        <dbReference type="Proteomes" id="UP000789759"/>
    </source>
</evidence>
<dbReference type="InterPro" id="IPR029526">
    <property type="entry name" value="PGBD"/>
</dbReference>